<evidence type="ECO:0000313" key="3">
    <source>
        <dbReference type="Proteomes" id="UP001054837"/>
    </source>
</evidence>
<dbReference type="AlphaFoldDB" id="A0AAV4RHQ8"/>
<dbReference type="EMBL" id="BPLQ01006187">
    <property type="protein sequence ID" value="GIY20564.1"/>
    <property type="molecule type" value="Genomic_DNA"/>
</dbReference>
<comment type="caution">
    <text evidence="2">The sequence shown here is derived from an EMBL/GenBank/DDBJ whole genome shotgun (WGS) entry which is preliminary data.</text>
</comment>
<accession>A0AAV4RHQ8</accession>
<proteinExistence type="predicted"/>
<gene>
    <name evidence="2" type="ORF">CDAR_577841</name>
</gene>
<name>A0AAV4RHQ8_9ARAC</name>
<evidence type="ECO:0000256" key="1">
    <source>
        <dbReference type="SAM" id="MobiDB-lite"/>
    </source>
</evidence>
<feature type="region of interest" description="Disordered" evidence="1">
    <location>
        <begin position="115"/>
        <end position="135"/>
    </location>
</feature>
<sequence length="135" mass="14889">MVNGIAVSLSSPTHTAMRIDGGSVFVLVWIWRRLKSACWKPPRRMAWARRLFSGCTEYGKRHSLLMLSVDSLREVTPAKTSSLTEATFSVLLPSFKDNLLDTPFPFLPPSDLAATATSPPGDSATVFWEPPPGRK</sequence>
<keyword evidence="3" id="KW-1185">Reference proteome</keyword>
<organism evidence="2 3">
    <name type="scientific">Caerostris darwini</name>
    <dbReference type="NCBI Taxonomy" id="1538125"/>
    <lineage>
        <taxon>Eukaryota</taxon>
        <taxon>Metazoa</taxon>
        <taxon>Ecdysozoa</taxon>
        <taxon>Arthropoda</taxon>
        <taxon>Chelicerata</taxon>
        <taxon>Arachnida</taxon>
        <taxon>Araneae</taxon>
        <taxon>Araneomorphae</taxon>
        <taxon>Entelegynae</taxon>
        <taxon>Araneoidea</taxon>
        <taxon>Araneidae</taxon>
        <taxon>Caerostris</taxon>
    </lineage>
</organism>
<dbReference type="Proteomes" id="UP001054837">
    <property type="component" value="Unassembled WGS sequence"/>
</dbReference>
<reference evidence="2 3" key="1">
    <citation type="submission" date="2021-06" db="EMBL/GenBank/DDBJ databases">
        <title>Caerostris darwini draft genome.</title>
        <authorList>
            <person name="Kono N."/>
            <person name="Arakawa K."/>
        </authorList>
    </citation>
    <scope>NUCLEOTIDE SEQUENCE [LARGE SCALE GENOMIC DNA]</scope>
</reference>
<evidence type="ECO:0000313" key="2">
    <source>
        <dbReference type="EMBL" id="GIY20564.1"/>
    </source>
</evidence>
<protein>
    <submittedName>
        <fullName evidence="2">Uncharacterized protein</fullName>
    </submittedName>
</protein>